<evidence type="ECO:0000256" key="2">
    <source>
        <dbReference type="SAM" id="MobiDB-lite"/>
    </source>
</evidence>
<dbReference type="GO" id="GO:0003964">
    <property type="term" value="F:RNA-directed DNA polymerase activity"/>
    <property type="evidence" value="ECO:0007669"/>
    <property type="project" value="UniProtKB-KW"/>
</dbReference>
<keyword evidence="1" id="KW-0479">Metal-binding</keyword>
<dbReference type="InterPro" id="IPR043502">
    <property type="entry name" value="DNA/RNA_pol_sf"/>
</dbReference>
<feature type="domain" description="Reverse transcriptase" evidence="4">
    <location>
        <begin position="431"/>
        <end position="708"/>
    </location>
</feature>
<feature type="compositionally biased region" description="Low complexity" evidence="2">
    <location>
        <begin position="214"/>
        <end position="225"/>
    </location>
</feature>
<keyword evidence="5" id="KW-0695">RNA-directed DNA polymerase</keyword>
<dbReference type="AlphaFoldDB" id="Q5K671"/>
<organism evidence="5">
    <name type="scientific">Bombyx mori</name>
    <name type="common">Silk moth</name>
    <dbReference type="NCBI Taxonomy" id="7091"/>
    <lineage>
        <taxon>Eukaryota</taxon>
        <taxon>Metazoa</taxon>
        <taxon>Ecdysozoa</taxon>
        <taxon>Arthropoda</taxon>
        <taxon>Hexapoda</taxon>
        <taxon>Insecta</taxon>
        <taxon>Pterygota</taxon>
        <taxon>Neoptera</taxon>
        <taxon>Endopterygota</taxon>
        <taxon>Lepidoptera</taxon>
        <taxon>Glossata</taxon>
        <taxon>Ditrysia</taxon>
        <taxon>Bombycoidea</taxon>
        <taxon>Bombycidae</taxon>
        <taxon>Bombycinae</taxon>
        <taxon>Bombyx</taxon>
    </lineage>
</organism>
<sequence>MMASTALSLMGRCNPDGCTRGKHVTAAPMDGPRGPSSLAGTFGWGLAIPAGEPCGRVCSPATVGFFPVAKKSNKENRPEASGLPLESERTGDNPTVRGSAGADPVGQDAPGWTCQFCERTFSTNRGLGVHKRRAHPVETNTDAAPMMVKRRWHGEEIDLLARTEARLLAERGQCSGGDLFGALPGFGRTLEAIKGQRRREPYRALVQAHLARFGSQPGPSSGGCSAEPDFRRASGAEEAGEERCAEDAAAYDPSAVGQMSPDAARVLSELLEGTGRRRACRAMRPKTAGRRNDLHDDRTASAHKTSRQKRRAVYARVQELYKKCRSRAAAEVIDGACGGVGHSLEEMETYWRPILERVSDAPGPTPEALHALGRAEWHGGNRDYTQLWKPISVEETKASRFDWRTSPGPYGIRSGQWRAVPVHLKAEMFNAWMARGEIPEVLRQCRTVFVPKVERPGGPGEYRPISIASIPLRHFHSILARRLLACCPPDARQRGFICADGTLENSAVLDAVLGDSRKKLWECHVAVLDFAKAFDTVSHEALVELLRLRGMPVQFCGYIAHLYDTASTTLAVNNEMSSPVKVGRGVRQGDPLSPILFNVVMDLILASLPERVGYRLEMEPVSALAYADDLVLLAGSKVGMQESISAVDCVGRQMGLRLNCRKSAVLSMIPGGHRKKHHYLTERTFNIGGKPLRQVSCVERWRYLGVDFEASGCVTLEHSISSALNNISRAPLKPQQRLEILRAHLIPRFQHGFVLGNISDDRLRMLDVQIRKAVGQWLRLPADVPKAYYHAAVQDGGLAIPSVRATIPDLIVRRFGGLDSSPWSVARAAAKSDKIRKKLRWAWKQLRRFSRVDSTTQRPSVRLFWREHLHASVDGRELRESTRTPTSTKWIRERCAQITGRDFVQFVHTHINALPSRIRGSRGRRGGGESSLTCRAGCKVRETTAHILQQCHRTRGGRILRHNKIVSFVAKAMEENKWTVELEPRLRTSVGLRKPDIIASRDGVGVIVDVQVVSGQRSLDELHREKRNKYGNHGELVELVAGRLGLPKAECVRATSCTISWRGVWSLTSYKELRSIIGLREPTLQIVPILALRGSHMNWTRFNQMTSVMGGGVG</sequence>
<dbReference type="GO" id="GO:0008270">
    <property type="term" value="F:zinc ion binding"/>
    <property type="evidence" value="ECO:0007669"/>
    <property type="project" value="UniProtKB-KW"/>
</dbReference>
<accession>Q5K671</accession>
<keyword evidence="1" id="KW-0862">Zinc</keyword>
<feature type="region of interest" description="Disordered" evidence="2">
    <location>
        <begin position="213"/>
        <end position="242"/>
    </location>
</feature>
<evidence type="ECO:0000259" key="3">
    <source>
        <dbReference type="PROSITE" id="PS50157"/>
    </source>
</evidence>
<feature type="region of interest" description="Disordered" evidence="2">
    <location>
        <begin position="72"/>
        <end position="105"/>
    </location>
</feature>
<feature type="domain" description="C2H2-type" evidence="3">
    <location>
        <begin position="112"/>
        <end position="140"/>
    </location>
</feature>
<keyword evidence="5" id="KW-0548">Nucleotidyltransferase</keyword>
<dbReference type="PROSITE" id="PS50878">
    <property type="entry name" value="RT_POL"/>
    <property type="match status" value="1"/>
</dbReference>
<dbReference type="SUPFAM" id="SSF56672">
    <property type="entry name" value="DNA/RNA polymerases"/>
    <property type="match status" value="1"/>
</dbReference>
<dbReference type="PANTHER" id="PTHR19446">
    <property type="entry name" value="REVERSE TRANSCRIPTASES"/>
    <property type="match status" value="1"/>
</dbReference>
<name>Q5K671_BOMMO</name>
<protein>
    <submittedName>
        <fullName evidence="5">Reverse transcriptase</fullName>
    </submittedName>
</protein>
<reference evidence="5" key="1">
    <citation type="submission" date="2001-10" db="EMBL/GenBank/DDBJ databases">
        <title>Unusual nucleotide substitutions in large subunit rRNA genes of ticks and mites.</title>
        <authorList>
            <person name="Bunikis J."/>
            <person name="Barbour A.G."/>
        </authorList>
    </citation>
    <scope>NUCLEOTIDE SEQUENCE</scope>
</reference>
<feature type="compositionally biased region" description="Basic and acidic residues" evidence="2">
    <location>
        <begin position="228"/>
        <end position="242"/>
    </location>
</feature>
<keyword evidence="1" id="KW-0863">Zinc-finger</keyword>
<proteinExistence type="predicted"/>
<dbReference type="PROSITE" id="PS50157">
    <property type="entry name" value="ZINC_FINGER_C2H2_2"/>
    <property type="match status" value="1"/>
</dbReference>
<evidence type="ECO:0000313" key="5">
    <source>
        <dbReference type="EMBL" id="AAQ04479.1"/>
    </source>
</evidence>
<dbReference type="Pfam" id="PF00078">
    <property type="entry name" value="RVT_1"/>
    <property type="match status" value="1"/>
</dbReference>
<dbReference type="InterPro" id="IPR000477">
    <property type="entry name" value="RT_dom"/>
</dbReference>
<keyword evidence="5" id="KW-0808">Transferase</keyword>
<dbReference type="InterPro" id="IPR013087">
    <property type="entry name" value="Znf_C2H2_type"/>
</dbReference>
<feature type="compositionally biased region" description="Basic and acidic residues" evidence="2">
    <location>
        <begin position="290"/>
        <end position="300"/>
    </location>
</feature>
<evidence type="ECO:0000256" key="1">
    <source>
        <dbReference type="PROSITE-ProRule" id="PRU00042"/>
    </source>
</evidence>
<dbReference type="EMBL" id="AF436853">
    <property type="protein sequence ID" value="AAQ04479.1"/>
    <property type="molecule type" value="Genomic_DNA"/>
</dbReference>
<dbReference type="PROSITE" id="PS00028">
    <property type="entry name" value="ZINC_FINGER_C2H2_1"/>
    <property type="match status" value="1"/>
</dbReference>
<feature type="region of interest" description="Disordered" evidence="2">
    <location>
        <begin position="285"/>
        <end position="308"/>
    </location>
</feature>
<dbReference type="CDD" id="cd01650">
    <property type="entry name" value="RT_nLTR_like"/>
    <property type="match status" value="1"/>
</dbReference>
<evidence type="ECO:0000259" key="4">
    <source>
        <dbReference type="PROSITE" id="PS50878"/>
    </source>
</evidence>